<dbReference type="PANTHER" id="PTHR30163:SF9">
    <property type="entry name" value="MEMBRANE-BOUND LYTIC MUREIN TRANSGLYCOSYLASE B"/>
    <property type="match status" value="1"/>
</dbReference>
<dbReference type="InterPro" id="IPR043426">
    <property type="entry name" value="MltB-like"/>
</dbReference>
<sequence>MNQTLSGLKPYPKAARLMDRQAEAKPYWEYRNLFINDAVVRKGRARLREHRALLNKIQGKYGVPAEVVVALWGIESRFGGNTGRHPVLRVLFSLSQTYERRQTFFRKQLHEFLILCHEEGWNPREPMGSYAGAMSQAQMIPGTLRRYAVDFDGDGHRDVFHSTPDVLASIANYLSSHGWKRGGLYTLPLKADRKLDALVVSAPKKLTAWSHWRGRGAQLAEAGVSLPDSTPSALIKLAERGAPRYHVVFNNFTTVMAWNRSRRFAMVAHELASRIGAQ</sequence>
<evidence type="ECO:0000313" key="2">
    <source>
        <dbReference type="EMBL" id="OSM04849.1"/>
    </source>
</evidence>
<dbReference type="GO" id="GO:0016787">
    <property type="term" value="F:hydrolase activity"/>
    <property type="evidence" value="ECO:0007669"/>
    <property type="project" value="UniProtKB-KW"/>
</dbReference>
<dbReference type="InterPro" id="IPR023346">
    <property type="entry name" value="Lysozyme-like_dom_sf"/>
</dbReference>
<evidence type="ECO:0000313" key="3">
    <source>
        <dbReference type="Proteomes" id="UP000194003"/>
    </source>
</evidence>
<dbReference type="Gene3D" id="1.10.530.10">
    <property type="match status" value="1"/>
</dbReference>
<dbReference type="InterPro" id="IPR031304">
    <property type="entry name" value="SLT_2"/>
</dbReference>
<dbReference type="CDD" id="cd13399">
    <property type="entry name" value="Slt35-like"/>
    <property type="match status" value="1"/>
</dbReference>
<accession>A0A1Y2K5E2</accession>
<dbReference type="EMBL" id="LVJN01000018">
    <property type="protein sequence ID" value="OSM04849.1"/>
    <property type="molecule type" value="Genomic_DNA"/>
</dbReference>
<evidence type="ECO:0000259" key="1">
    <source>
        <dbReference type="Pfam" id="PF13406"/>
    </source>
</evidence>
<gene>
    <name evidence="2" type="ORF">MAIT1_02946</name>
</gene>
<reference evidence="2 3" key="1">
    <citation type="journal article" date="2016" name="BMC Genomics">
        <title>Combined genomic and structural analyses of a cultured magnetotactic bacterium reveals its niche adaptation to a dynamic environment.</title>
        <authorList>
            <person name="Araujo A.C."/>
            <person name="Morillo V."/>
            <person name="Cypriano J."/>
            <person name="Teixeira L.C."/>
            <person name="Leao P."/>
            <person name="Lyra S."/>
            <person name="Almeida L.G."/>
            <person name="Bazylinski D.A."/>
            <person name="Vasconcellos A.T."/>
            <person name="Abreu F."/>
            <person name="Lins U."/>
        </authorList>
    </citation>
    <scope>NUCLEOTIDE SEQUENCE [LARGE SCALE GENOMIC DNA]</scope>
    <source>
        <strain evidence="2 3">IT-1</strain>
    </source>
</reference>
<keyword evidence="2" id="KW-0378">Hydrolase</keyword>
<feature type="domain" description="Transglycosylase SLT" evidence="1">
    <location>
        <begin position="2"/>
        <end position="272"/>
    </location>
</feature>
<dbReference type="Pfam" id="PF13406">
    <property type="entry name" value="SLT_2"/>
    <property type="match status" value="1"/>
</dbReference>
<proteinExistence type="predicted"/>
<comment type="caution">
    <text evidence="2">The sequence shown here is derived from an EMBL/GenBank/DDBJ whole genome shotgun (WGS) entry which is preliminary data.</text>
</comment>
<dbReference type="AlphaFoldDB" id="A0A1Y2K5E2"/>
<dbReference type="Gene3D" id="1.10.8.350">
    <property type="entry name" value="Bacterial muramidase"/>
    <property type="match status" value="1"/>
</dbReference>
<name>A0A1Y2K5E2_9PROT</name>
<protein>
    <submittedName>
        <fullName evidence="2">Putative peptidoglycan N-acetylmuramoylhydrolase</fullName>
    </submittedName>
</protein>
<dbReference type="PANTHER" id="PTHR30163">
    <property type="entry name" value="MEMBRANE-BOUND LYTIC MUREIN TRANSGLYCOSYLASE B"/>
    <property type="match status" value="1"/>
</dbReference>
<dbReference type="STRING" id="1434232.MAIT1_02946"/>
<organism evidence="2 3">
    <name type="scientific">Magnetofaba australis IT-1</name>
    <dbReference type="NCBI Taxonomy" id="1434232"/>
    <lineage>
        <taxon>Bacteria</taxon>
        <taxon>Pseudomonadati</taxon>
        <taxon>Pseudomonadota</taxon>
        <taxon>Magnetococcia</taxon>
        <taxon>Magnetococcales</taxon>
        <taxon>Magnetococcaceae</taxon>
        <taxon>Magnetofaba</taxon>
    </lineage>
</organism>
<dbReference type="SUPFAM" id="SSF53955">
    <property type="entry name" value="Lysozyme-like"/>
    <property type="match status" value="1"/>
</dbReference>
<dbReference type="GO" id="GO:0008933">
    <property type="term" value="F:peptidoglycan lytic transglycosylase activity"/>
    <property type="evidence" value="ECO:0007669"/>
    <property type="project" value="TreeGrafter"/>
</dbReference>
<dbReference type="Proteomes" id="UP000194003">
    <property type="component" value="Unassembled WGS sequence"/>
</dbReference>
<dbReference type="GO" id="GO:0009253">
    <property type="term" value="P:peptidoglycan catabolic process"/>
    <property type="evidence" value="ECO:0007669"/>
    <property type="project" value="TreeGrafter"/>
</dbReference>
<keyword evidence="3" id="KW-1185">Reference proteome</keyword>